<evidence type="ECO:0000256" key="1">
    <source>
        <dbReference type="ARBA" id="ARBA00001974"/>
    </source>
</evidence>
<protein>
    <recommendedName>
        <fullName evidence="7">FAD dependent oxidoreductase domain-containing protein</fullName>
    </recommendedName>
</protein>
<proteinExistence type="inferred from homology"/>
<dbReference type="Pfam" id="PF01266">
    <property type="entry name" value="DAO"/>
    <property type="match status" value="1"/>
</dbReference>
<dbReference type="Gene3D" id="3.40.50.720">
    <property type="entry name" value="NAD(P)-binding Rossmann-like Domain"/>
    <property type="match status" value="1"/>
</dbReference>
<dbReference type="GO" id="GO:0071949">
    <property type="term" value="F:FAD binding"/>
    <property type="evidence" value="ECO:0007669"/>
    <property type="project" value="InterPro"/>
</dbReference>
<feature type="binding site" evidence="6">
    <location>
        <position position="309"/>
    </location>
    <ligand>
        <name>D-dopa</name>
        <dbReference type="ChEBI" id="CHEBI:149689"/>
    </ligand>
</feature>
<evidence type="ECO:0000259" key="7">
    <source>
        <dbReference type="Pfam" id="PF01266"/>
    </source>
</evidence>
<sequence>MSPVSPSFVVLGAGVIGLTTALVLREEYSTADITILAQFFPGDYDIGYCSPWAGGNWCSSANDNGVLEDCDRVTFKRFDNIVKNHPEAGIRRSPLRMIFDQDIANTDILSHGTNKVWYDELVGGLVDVPQKEVPEGAVFGKEMPSTFVINTQIYLQWYFFAWKRLLEGCRNGNVKLERHRIEHIDEAFLSSSVSAVFNCTGLGSFSLGGVEDKSMYPTRGQTVLVEQPIHPLTKMYFRSPRRVDNNTTYIFQRPMAGGIVLGGCREDGNWSGEVDEQLTQQILERCCALAPELGKPGDLKIIKHGVGLRPGRKGGQRMEIEKTAKGLVAHNYGAGGAGYQSSW</sequence>
<gene>
    <name evidence="8" type="ORF">TD95_001796</name>
</gene>
<feature type="binding site" evidence="6">
    <location>
        <position position="249"/>
    </location>
    <ligand>
        <name>D-dopa</name>
        <dbReference type="ChEBI" id="CHEBI:149689"/>
    </ligand>
</feature>
<dbReference type="PIRSF" id="PIRSF000189">
    <property type="entry name" value="D-aa_oxidase"/>
    <property type="match status" value="1"/>
</dbReference>
<organism evidence="8 9">
    <name type="scientific">Thielaviopsis punctulata</name>
    <dbReference type="NCBI Taxonomy" id="72032"/>
    <lineage>
        <taxon>Eukaryota</taxon>
        <taxon>Fungi</taxon>
        <taxon>Dikarya</taxon>
        <taxon>Ascomycota</taxon>
        <taxon>Pezizomycotina</taxon>
        <taxon>Sordariomycetes</taxon>
        <taxon>Hypocreomycetidae</taxon>
        <taxon>Microascales</taxon>
        <taxon>Ceratocystidaceae</taxon>
        <taxon>Thielaviopsis</taxon>
    </lineage>
</organism>
<dbReference type="SUPFAM" id="SSF54373">
    <property type="entry name" value="FAD-linked reductases, C-terminal domain"/>
    <property type="match status" value="1"/>
</dbReference>
<feature type="domain" description="FAD dependent oxidoreductase" evidence="7">
    <location>
        <begin position="8"/>
        <end position="343"/>
    </location>
</feature>
<evidence type="ECO:0000256" key="6">
    <source>
        <dbReference type="PIRSR" id="PIRSR000189-1"/>
    </source>
</evidence>
<feature type="binding site" evidence="6">
    <location>
        <position position="200"/>
    </location>
    <ligand>
        <name>FAD</name>
        <dbReference type="ChEBI" id="CHEBI:57692"/>
    </ligand>
</feature>
<keyword evidence="4 6" id="KW-0274">FAD</keyword>
<dbReference type="SUPFAM" id="SSF51971">
    <property type="entry name" value="Nucleotide-binding domain"/>
    <property type="match status" value="1"/>
</dbReference>
<dbReference type="Gene3D" id="3.30.9.10">
    <property type="entry name" value="D-Amino Acid Oxidase, subunit A, domain 2"/>
    <property type="match status" value="1"/>
</dbReference>
<comment type="cofactor">
    <cofactor evidence="1 6">
        <name>FAD</name>
        <dbReference type="ChEBI" id="CHEBI:57692"/>
    </cofactor>
</comment>
<dbReference type="GO" id="GO:0003884">
    <property type="term" value="F:D-amino-acid oxidase activity"/>
    <property type="evidence" value="ECO:0007669"/>
    <property type="project" value="InterPro"/>
</dbReference>
<dbReference type="GO" id="GO:0005737">
    <property type="term" value="C:cytoplasm"/>
    <property type="evidence" value="ECO:0007669"/>
    <property type="project" value="TreeGrafter"/>
</dbReference>
<name>A0A0F4ZLS0_9PEZI</name>
<dbReference type="AlphaFoldDB" id="A0A0F4ZLS0"/>
<dbReference type="GO" id="GO:0019478">
    <property type="term" value="P:D-amino acid catabolic process"/>
    <property type="evidence" value="ECO:0007669"/>
    <property type="project" value="TreeGrafter"/>
</dbReference>
<dbReference type="PANTHER" id="PTHR11530">
    <property type="entry name" value="D-AMINO ACID OXIDASE"/>
    <property type="match status" value="1"/>
</dbReference>
<evidence type="ECO:0000256" key="2">
    <source>
        <dbReference type="ARBA" id="ARBA00006730"/>
    </source>
</evidence>
<keyword evidence="9" id="KW-1185">Reference proteome</keyword>
<evidence type="ECO:0000256" key="3">
    <source>
        <dbReference type="ARBA" id="ARBA00022630"/>
    </source>
</evidence>
<evidence type="ECO:0000256" key="4">
    <source>
        <dbReference type="ARBA" id="ARBA00022827"/>
    </source>
</evidence>
<comment type="similarity">
    <text evidence="2">Belongs to the DAMOX/DASOX family.</text>
</comment>
<keyword evidence="3" id="KW-0285">Flavoprotein</keyword>
<evidence type="ECO:0000256" key="5">
    <source>
        <dbReference type="ARBA" id="ARBA00023002"/>
    </source>
</evidence>
<dbReference type="InterPro" id="IPR006076">
    <property type="entry name" value="FAD-dep_OxRdtase"/>
</dbReference>
<evidence type="ECO:0000313" key="9">
    <source>
        <dbReference type="Proteomes" id="UP000033483"/>
    </source>
</evidence>
<accession>A0A0F4ZLS0</accession>
<evidence type="ECO:0000313" key="8">
    <source>
        <dbReference type="EMBL" id="KKA31086.1"/>
    </source>
</evidence>
<dbReference type="Proteomes" id="UP000033483">
    <property type="component" value="Unassembled WGS sequence"/>
</dbReference>
<reference evidence="8 9" key="1">
    <citation type="submission" date="2015-03" db="EMBL/GenBank/DDBJ databases">
        <authorList>
            <person name="Radwan O."/>
            <person name="Al-Naeli F.A."/>
            <person name="Rendon G.A."/>
            <person name="Fields C."/>
        </authorList>
    </citation>
    <scope>NUCLEOTIDE SEQUENCE [LARGE SCALE GENOMIC DNA]</scope>
    <source>
        <strain evidence="8">CR-DP1</strain>
    </source>
</reference>
<keyword evidence="5" id="KW-0560">Oxidoreductase</keyword>
<dbReference type="InterPro" id="IPR023209">
    <property type="entry name" value="DAO"/>
</dbReference>
<dbReference type="PANTHER" id="PTHR11530:SF16">
    <property type="entry name" value="D-AMINO ACID OXIDASE (AFU_ORTHOLOGUE AFUA_5G11290)"/>
    <property type="match status" value="1"/>
</dbReference>
<dbReference type="OrthoDB" id="2015447at2759"/>
<dbReference type="EMBL" id="LAEV01000060">
    <property type="protein sequence ID" value="KKA31086.1"/>
    <property type="molecule type" value="Genomic_DNA"/>
</dbReference>
<feature type="binding site" evidence="6">
    <location>
        <position position="336"/>
    </location>
    <ligand>
        <name>D-dopa</name>
        <dbReference type="ChEBI" id="CHEBI:149689"/>
    </ligand>
</feature>
<comment type="caution">
    <text evidence="8">The sequence shown here is derived from an EMBL/GenBank/DDBJ whole genome shotgun (WGS) entry which is preliminary data.</text>
</comment>